<accession>A0A382FS11</accession>
<dbReference type="AlphaFoldDB" id="A0A382FS11"/>
<dbReference type="GO" id="GO:0019843">
    <property type="term" value="F:rRNA binding"/>
    <property type="evidence" value="ECO:0007669"/>
    <property type="project" value="InterPro"/>
</dbReference>
<keyword evidence="3" id="KW-0687">Ribonucleoprotein</keyword>
<dbReference type="GO" id="GO:0003735">
    <property type="term" value="F:structural constituent of ribosome"/>
    <property type="evidence" value="ECO:0007669"/>
    <property type="project" value="InterPro"/>
</dbReference>
<comment type="similarity">
    <text evidence="1">Belongs to the universal ribosomal protein uL6 family.</text>
</comment>
<dbReference type="FunFam" id="3.90.930.12:FF:000001">
    <property type="entry name" value="50S ribosomal protein L6"/>
    <property type="match status" value="1"/>
</dbReference>
<organism evidence="5">
    <name type="scientific">marine metagenome</name>
    <dbReference type="NCBI Taxonomy" id="408172"/>
    <lineage>
        <taxon>unclassified sequences</taxon>
        <taxon>metagenomes</taxon>
        <taxon>ecological metagenomes</taxon>
    </lineage>
</organism>
<dbReference type="EMBL" id="UINC01051526">
    <property type="protein sequence ID" value="SVB65800.1"/>
    <property type="molecule type" value="Genomic_DNA"/>
</dbReference>
<proteinExistence type="inferred from homology"/>
<dbReference type="InterPro" id="IPR019906">
    <property type="entry name" value="Ribosomal_uL6_bac-type"/>
</dbReference>
<dbReference type="InterPro" id="IPR002358">
    <property type="entry name" value="Ribosomal_uL6_CS"/>
</dbReference>
<name>A0A382FS11_9ZZZZ</name>
<dbReference type="InterPro" id="IPR000702">
    <property type="entry name" value="Ribosomal_uL6-like"/>
</dbReference>
<dbReference type="PANTHER" id="PTHR11655">
    <property type="entry name" value="60S/50S RIBOSOMAL PROTEIN L6/L9"/>
    <property type="match status" value="1"/>
</dbReference>
<dbReference type="PROSITE" id="PS00525">
    <property type="entry name" value="RIBOSOMAL_L6_1"/>
    <property type="match status" value="1"/>
</dbReference>
<evidence type="ECO:0000313" key="5">
    <source>
        <dbReference type="EMBL" id="SVB65800.1"/>
    </source>
</evidence>
<sequence>LTRTLIANAVSGVTEGFSKNLDLFGVGYRAEVQGKQLTLQVGYSHPVVYQAPDGITIEVSDGTGGAQARIVIRGIDKQMVGQVAADIRFKRRPEPYKGKGIRYESEVIHWKQGKAAVV</sequence>
<dbReference type="SUPFAM" id="SSF56053">
    <property type="entry name" value="Ribosomal protein L6"/>
    <property type="match status" value="1"/>
</dbReference>
<gene>
    <name evidence="5" type="ORF">METZ01_LOCUS218654</name>
</gene>
<dbReference type="InterPro" id="IPR036789">
    <property type="entry name" value="Ribosomal_uL6-like_a/b-dom_sf"/>
</dbReference>
<feature type="non-terminal residue" evidence="5">
    <location>
        <position position="1"/>
    </location>
</feature>
<protein>
    <recommendedName>
        <fullName evidence="4">Large ribosomal subunit protein uL6 alpha-beta domain-containing protein</fullName>
    </recommendedName>
</protein>
<dbReference type="GO" id="GO:0022625">
    <property type="term" value="C:cytosolic large ribosomal subunit"/>
    <property type="evidence" value="ECO:0007669"/>
    <property type="project" value="TreeGrafter"/>
</dbReference>
<keyword evidence="2" id="KW-0689">Ribosomal protein</keyword>
<evidence type="ECO:0000256" key="2">
    <source>
        <dbReference type="ARBA" id="ARBA00022980"/>
    </source>
</evidence>
<dbReference type="GO" id="GO:0002181">
    <property type="term" value="P:cytoplasmic translation"/>
    <property type="evidence" value="ECO:0007669"/>
    <property type="project" value="TreeGrafter"/>
</dbReference>
<dbReference type="PRINTS" id="PR00059">
    <property type="entry name" value="RIBOSOMALL6"/>
</dbReference>
<evidence type="ECO:0000259" key="4">
    <source>
        <dbReference type="Pfam" id="PF00347"/>
    </source>
</evidence>
<dbReference type="PANTHER" id="PTHR11655:SF14">
    <property type="entry name" value="LARGE RIBOSOMAL SUBUNIT PROTEIN UL6M"/>
    <property type="match status" value="1"/>
</dbReference>
<feature type="domain" description="Large ribosomal subunit protein uL6 alpha-beta" evidence="4">
    <location>
        <begin position="24"/>
        <end position="103"/>
    </location>
</feature>
<evidence type="ECO:0000256" key="3">
    <source>
        <dbReference type="ARBA" id="ARBA00023274"/>
    </source>
</evidence>
<dbReference type="InterPro" id="IPR020040">
    <property type="entry name" value="Ribosomal_uL6_a/b-dom"/>
</dbReference>
<dbReference type="Pfam" id="PF00347">
    <property type="entry name" value="Ribosomal_L6"/>
    <property type="match status" value="1"/>
</dbReference>
<reference evidence="5" key="1">
    <citation type="submission" date="2018-05" db="EMBL/GenBank/DDBJ databases">
        <authorList>
            <person name="Lanie J.A."/>
            <person name="Ng W.-L."/>
            <person name="Kazmierczak K.M."/>
            <person name="Andrzejewski T.M."/>
            <person name="Davidsen T.M."/>
            <person name="Wayne K.J."/>
            <person name="Tettelin H."/>
            <person name="Glass J.I."/>
            <person name="Rusch D."/>
            <person name="Podicherti R."/>
            <person name="Tsui H.-C.T."/>
            <person name="Winkler M.E."/>
        </authorList>
    </citation>
    <scope>NUCLEOTIDE SEQUENCE</scope>
</reference>
<dbReference type="Gene3D" id="3.90.930.12">
    <property type="entry name" value="Ribosomal protein L6, alpha-beta domain"/>
    <property type="match status" value="1"/>
</dbReference>
<evidence type="ECO:0000256" key="1">
    <source>
        <dbReference type="ARBA" id="ARBA00009356"/>
    </source>
</evidence>